<feature type="region of interest" description="Disordered" evidence="1">
    <location>
        <begin position="374"/>
        <end position="396"/>
    </location>
</feature>
<evidence type="ECO:0000313" key="2">
    <source>
        <dbReference type="EMBL" id="KAK3203425.1"/>
    </source>
</evidence>
<name>A0AAN6LWA0_9PLEO</name>
<gene>
    <name evidence="2" type="ORF">GRF29_112g1229434</name>
</gene>
<sequence length="494" mass="54226">MPSFSVCMSSHAFFTSRRFPRNPLNLHTPSHTTQKVQQPKQQERPEIQLDVEERLGLEIERHFKLQLRLKSLRPATLDYNAISDYSCASSHSATRTTVPSQNTVAPQVAVPPRTTTPSRTTAPSAATMMTKSKSKSSSAIPYTTDMQVYISGIQGLHPLAVGVAYWYRGHYLYSAAGVPIIPEPFSTKKGVHLTGLTADEAPPFRPHAPGNVPEYEIGALRKSMMNIWEDQERAKQDEEMSLERMAFDSQKDEIESLLSGGQKKTSNTHNQLGWVEGHASDGQYNNRAWFLAQSAPGSHHGSPKTSRAGSPSNWAGQFSNSCGFRTVASTSELRKLQEASVPDASADFLPQKQGHVGTIGDSRLKPAYAAHSRFPSAYGPTQNASIRKDVSGPTISSQFGRNRADSLKAAGIALNAAVNDPNNKGDTLRPIVLKCPVHGGDCDGVTVTHEHLTLVNGKTRGFKEIYPMLHRDGRTMIDWLALLEQEQEKMGLQK</sequence>
<feature type="region of interest" description="Disordered" evidence="1">
    <location>
        <begin position="93"/>
        <end position="132"/>
    </location>
</feature>
<feature type="region of interest" description="Disordered" evidence="1">
    <location>
        <begin position="19"/>
        <end position="45"/>
    </location>
</feature>
<keyword evidence="3" id="KW-1185">Reference proteome</keyword>
<feature type="compositionally biased region" description="Polar residues" evidence="1">
    <location>
        <begin position="303"/>
        <end position="314"/>
    </location>
</feature>
<feature type="compositionally biased region" description="Polar residues" evidence="1">
    <location>
        <begin position="93"/>
        <end position="105"/>
    </location>
</feature>
<feature type="region of interest" description="Disordered" evidence="1">
    <location>
        <begin position="253"/>
        <end position="278"/>
    </location>
</feature>
<comment type="caution">
    <text evidence="2">The sequence shown here is derived from an EMBL/GenBank/DDBJ whole genome shotgun (WGS) entry which is preliminary data.</text>
</comment>
<reference evidence="2 3" key="1">
    <citation type="submission" date="2021-02" db="EMBL/GenBank/DDBJ databases">
        <title>Genome assembly of Pseudopithomyces chartarum.</title>
        <authorList>
            <person name="Jauregui R."/>
            <person name="Singh J."/>
            <person name="Voisey C."/>
        </authorList>
    </citation>
    <scope>NUCLEOTIDE SEQUENCE [LARGE SCALE GENOMIC DNA]</scope>
    <source>
        <strain evidence="2 3">AGR01</strain>
    </source>
</reference>
<accession>A0AAN6LWA0</accession>
<feature type="compositionally biased region" description="Low complexity" evidence="1">
    <location>
        <begin position="108"/>
        <end position="132"/>
    </location>
</feature>
<feature type="compositionally biased region" description="Polar residues" evidence="1">
    <location>
        <begin position="25"/>
        <end position="40"/>
    </location>
</feature>
<proteinExistence type="predicted"/>
<dbReference type="Proteomes" id="UP001280581">
    <property type="component" value="Unassembled WGS sequence"/>
</dbReference>
<organism evidence="2 3">
    <name type="scientific">Pseudopithomyces chartarum</name>
    <dbReference type="NCBI Taxonomy" id="1892770"/>
    <lineage>
        <taxon>Eukaryota</taxon>
        <taxon>Fungi</taxon>
        <taxon>Dikarya</taxon>
        <taxon>Ascomycota</taxon>
        <taxon>Pezizomycotina</taxon>
        <taxon>Dothideomycetes</taxon>
        <taxon>Pleosporomycetidae</taxon>
        <taxon>Pleosporales</taxon>
        <taxon>Massarineae</taxon>
        <taxon>Didymosphaeriaceae</taxon>
        <taxon>Pseudopithomyces</taxon>
    </lineage>
</organism>
<feature type="compositionally biased region" description="Polar residues" evidence="1">
    <location>
        <begin position="262"/>
        <end position="271"/>
    </location>
</feature>
<dbReference type="AlphaFoldDB" id="A0AAN6LWA0"/>
<evidence type="ECO:0000256" key="1">
    <source>
        <dbReference type="SAM" id="MobiDB-lite"/>
    </source>
</evidence>
<protein>
    <submittedName>
        <fullName evidence="2">Uncharacterized protein</fullName>
    </submittedName>
</protein>
<evidence type="ECO:0000313" key="3">
    <source>
        <dbReference type="Proteomes" id="UP001280581"/>
    </source>
</evidence>
<feature type="region of interest" description="Disordered" evidence="1">
    <location>
        <begin position="295"/>
        <end position="314"/>
    </location>
</feature>
<dbReference type="EMBL" id="WVTA01000011">
    <property type="protein sequence ID" value="KAK3203425.1"/>
    <property type="molecule type" value="Genomic_DNA"/>
</dbReference>